<dbReference type="AlphaFoldDB" id="A0A4Z1NSZ8"/>
<protein>
    <submittedName>
        <fullName evidence="5">Putative conserved fungal protein</fullName>
    </submittedName>
</protein>
<dbReference type="Pfam" id="PF12955">
    <property type="entry name" value="Vps3844_C"/>
    <property type="match status" value="1"/>
</dbReference>
<dbReference type="STRING" id="86259.A0A4Z1NSZ8"/>
<keyword evidence="6" id="KW-1185">Reference proteome</keyword>
<dbReference type="Proteomes" id="UP000298493">
    <property type="component" value="Unassembled WGS sequence"/>
</dbReference>
<dbReference type="EMBL" id="SNSC02000018">
    <property type="protein sequence ID" value="TID16402.1"/>
    <property type="molecule type" value="Genomic_DNA"/>
</dbReference>
<dbReference type="PANTHER" id="PTHR36853:SF1">
    <property type="entry name" value="DUF3844 DOMAIN-CONTAINING PROTEIN"/>
    <property type="match status" value="1"/>
</dbReference>
<feature type="transmembrane region" description="Helical" evidence="1">
    <location>
        <begin position="363"/>
        <end position="385"/>
    </location>
</feature>
<dbReference type="InterPro" id="IPR053065">
    <property type="entry name" value="Archenteron_Induction-Rel"/>
</dbReference>
<evidence type="ECO:0000256" key="1">
    <source>
        <dbReference type="SAM" id="Phobius"/>
    </source>
</evidence>
<proteinExistence type="predicted"/>
<name>A0A4Z1NSZ8_9PEZI</name>
<feature type="signal peptide" evidence="2">
    <location>
        <begin position="1"/>
        <end position="19"/>
    </location>
</feature>
<dbReference type="GO" id="GO:0005783">
    <property type="term" value="C:endoplasmic reticulum"/>
    <property type="evidence" value="ECO:0007669"/>
    <property type="project" value="TreeGrafter"/>
</dbReference>
<dbReference type="OrthoDB" id="5583277at2759"/>
<evidence type="ECO:0000313" key="6">
    <source>
        <dbReference type="Proteomes" id="UP000298493"/>
    </source>
</evidence>
<keyword evidence="1" id="KW-0812">Transmembrane</keyword>
<dbReference type="InterPro" id="IPR024382">
    <property type="entry name" value="Vps3844_C"/>
</dbReference>
<sequence>MRLLRSSLLCAASATVAAASAVANVYTYDHDSSSSPHTSSSETIDAETSRLILAQRLGLSQFHSLKTTDDEALRRINDFGGRQRPLFATDKPAVGPSKVMIVIEGVDEPTIPTLANFKSFSISPAPHPSDSYQLWSTFSTESSQLPQTGGPDYGVLRALAPLSEMKSNSLDTYNNRHTLLYVKSAATAAHDDVTEQLQTLGSTIEDLYNVLKESEGSSLSIMFMPSSGKCSKHATNAYGINLSKRAAKIQREQILSEAKPIAAKSSSTVESTSPFLATKVLRGAVPTCFSSKHNCETGTNNCTSHGSCILKFSADVKNSDGVMTKSDCYGCACKADVKKNKEGEKTTRFGGAACNKKDIVTPFWLIGGSSVLLIFIVSWGMGLLYSMGSEELPSVIGAGVSGPKARGA</sequence>
<organism evidence="5 6">
    <name type="scientific">Venturia nashicola</name>
    <dbReference type="NCBI Taxonomy" id="86259"/>
    <lineage>
        <taxon>Eukaryota</taxon>
        <taxon>Fungi</taxon>
        <taxon>Dikarya</taxon>
        <taxon>Ascomycota</taxon>
        <taxon>Pezizomycotina</taxon>
        <taxon>Dothideomycetes</taxon>
        <taxon>Pleosporomycetidae</taxon>
        <taxon>Venturiales</taxon>
        <taxon>Venturiaceae</taxon>
        <taxon>Venturia</taxon>
    </lineage>
</organism>
<comment type="caution">
    <text evidence="5">The sequence shown here is derived from an EMBL/GenBank/DDBJ whole genome shotgun (WGS) entry which is preliminary data.</text>
</comment>
<feature type="chain" id="PRO_5021323595" evidence="2">
    <location>
        <begin position="20"/>
        <end position="408"/>
    </location>
</feature>
<evidence type="ECO:0000259" key="3">
    <source>
        <dbReference type="Pfam" id="PF12955"/>
    </source>
</evidence>
<reference evidence="5 6" key="1">
    <citation type="submission" date="2019-04" db="EMBL/GenBank/DDBJ databases">
        <title>High contiguity whole genome sequence and gene annotation resource for two Venturia nashicola isolates.</title>
        <authorList>
            <person name="Prokchorchik M."/>
            <person name="Won K."/>
            <person name="Lee Y."/>
            <person name="Choi E.D."/>
            <person name="Segonzac C."/>
            <person name="Sohn K.H."/>
        </authorList>
    </citation>
    <scope>NUCLEOTIDE SEQUENCE [LARGE SCALE GENOMIC DNA]</scope>
    <source>
        <strain evidence="5 6">PRI2</strain>
    </source>
</reference>
<keyword evidence="1" id="KW-1133">Transmembrane helix</keyword>
<evidence type="ECO:0000256" key="2">
    <source>
        <dbReference type="SAM" id="SignalP"/>
    </source>
</evidence>
<dbReference type="Pfam" id="PF21656">
    <property type="entry name" value="DUF6859"/>
    <property type="match status" value="1"/>
</dbReference>
<dbReference type="InterPro" id="IPR049205">
    <property type="entry name" value="Vps3844_N"/>
</dbReference>
<feature type="domain" description="Vacuolar sorting protein Vps3844 N-terminal" evidence="4">
    <location>
        <begin position="43"/>
        <end position="138"/>
    </location>
</feature>
<keyword evidence="2" id="KW-0732">Signal</keyword>
<evidence type="ECO:0000259" key="4">
    <source>
        <dbReference type="Pfam" id="PF21656"/>
    </source>
</evidence>
<feature type="domain" description="Vacuolar sorting protein Vps3844 C-terminal" evidence="3">
    <location>
        <begin position="288"/>
        <end position="398"/>
    </location>
</feature>
<accession>A0A4Z1NSZ8</accession>
<keyword evidence="1" id="KW-0472">Membrane</keyword>
<gene>
    <name evidence="5" type="ORF">E6O75_ATG11520</name>
</gene>
<evidence type="ECO:0000313" key="5">
    <source>
        <dbReference type="EMBL" id="TID16402.1"/>
    </source>
</evidence>
<dbReference type="PANTHER" id="PTHR36853">
    <property type="entry name" value="EXPRESSED PROTEIN"/>
    <property type="match status" value="1"/>
</dbReference>